<keyword evidence="4" id="KW-0677">Repeat</keyword>
<evidence type="ECO:0000256" key="6">
    <source>
        <dbReference type="ARBA" id="ARBA00022840"/>
    </source>
</evidence>
<feature type="transmembrane region" description="Helical" evidence="11">
    <location>
        <begin position="1274"/>
        <end position="1291"/>
    </location>
</feature>
<dbReference type="CDD" id="cd03250">
    <property type="entry name" value="ABCC_MRP_domain1"/>
    <property type="match status" value="1"/>
</dbReference>
<evidence type="ECO:0000313" key="15">
    <source>
        <dbReference type="Proteomes" id="UP000237144"/>
    </source>
</evidence>
<feature type="transmembrane region" description="Helical" evidence="11">
    <location>
        <begin position="707"/>
        <end position="731"/>
    </location>
</feature>
<evidence type="ECO:0000256" key="9">
    <source>
        <dbReference type="ARBA" id="ARBA00023180"/>
    </source>
</evidence>
<evidence type="ECO:0000259" key="13">
    <source>
        <dbReference type="PROSITE" id="PS50929"/>
    </source>
</evidence>
<dbReference type="GO" id="GO:0005524">
    <property type="term" value="F:ATP binding"/>
    <property type="evidence" value="ECO:0007669"/>
    <property type="project" value="UniProtKB-KW"/>
</dbReference>
<dbReference type="PROSITE" id="PS50929">
    <property type="entry name" value="ABC_TM1F"/>
    <property type="match status" value="2"/>
</dbReference>
<dbReference type="Gene3D" id="1.20.1560.10">
    <property type="entry name" value="ABC transporter type 1, transmembrane domain"/>
    <property type="match status" value="2"/>
</dbReference>
<dbReference type="GO" id="GO:0140359">
    <property type="term" value="F:ABC-type transporter activity"/>
    <property type="evidence" value="ECO:0007669"/>
    <property type="project" value="InterPro"/>
</dbReference>
<evidence type="ECO:0000256" key="10">
    <source>
        <dbReference type="SAM" id="MobiDB-lite"/>
    </source>
</evidence>
<dbReference type="InterPro" id="IPR050173">
    <property type="entry name" value="ABC_transporter_C-like"/>
</dbReference>
<dbReference type="PANTHER" id="PTHR24223">
    <property type="entry name" value="ATP-BINDING CASSETTE SUB-FAMILY C"/>
    <property type="match status" value="1"/>
</dbReference>
<dbReference type="FunFam" id="3.40.50.300:FF:000825">
    <property type="entry name" value="ABC bile acid transporter"/>
    <property type="match status" value="1"/>
</dbReference>
<comment type="subcellular location">
    <subcellularLocation>
        <location evidence="1">Membrane</location>
        <topology evidence="1">Multi-pass membrane protein</topology>
    </subcellularLocation>
</comment>
<dbReference type="Gene3D" id="3.40.50.300">
    <property type="entry name" value="P-loop containing nucleotide triphosphate hydrolases"/>
    <property type="match status" value="2"/>
</dbReference>
<feature type="transmembrane region" description="Helical" evidence="11">
    <location>
        <begin position="195"/>
        <end position="216"/>
    </location>
</feature>
<evidence type="ECO:0000259" key="12">
    <source>
        <dbReference type="PROSITE" id="PS50893"/>
    </source>
</evidence>
<evidence type="ECO:0000256" key="4">
    <source>
        <dbReference type="ARBA" id="ARBA00022737"/>
    </source>
</evidence>
<dbReference type="InterPro" id="IPR036640">
    <property type="entry name" value="ABC1_TM_sf"/>
</dbReference>
<dbReference type="InterPro" id="IPR027417">
    <property type="entry name" value="P-loop_NTPase"/>
</dbReference>
<dbReference type="CDD" id="cd18604">
    <property type="entry name" value="ABC_6TM_VMR1_D2_like"/>
    <property type="match status" value="1"/>
</dbReference>
<dbReference type="SUPFAM" id="SSF52540">
    <property type="entry name" value="P-loop containing nucleoside triphosphate hydrolases"/>
    <property type="match status" value="2"/>
</dbReference>
<keyword evidence="7 11" id="KW-1133">Transmembrane helix</keyword>
<protein>
    <submittedName>
        <fullName evidence="14">Uncharacterized protein</fullName>
    </submittedName>
</protein>
<dbReference type="SMART" id="SM00382">
    <property type="entry name" value="AAA"/>
    <property type="match status" value="2"/>
</dbReference>
<dbReference type="Pfam" id="PF00664">
    <property type="entry name" value="ABC_membrane"/>
    <property type="match status" value="2"/>
</dbReference>
<keyword evidence="3 11" id="KW-0812">Transmembrane</keyword>
<feature type="domain" description="ABC transmembrane type-1" evidence="13">
    <location>
        <begin position="1117"/>
        <end position="1433"/>
    </location>
</feature>
<feature type="transmembrane region" description="Helical" evidence="11">
    <location>
        <begin position="1106"/>
        <end position="1126"/>
    </location>
</feature>
<dbReference type="InterPro" id="IPR003439">
    <property type="entry name" value="ABC_transporter-like_ATP-bd"/>
</dbReference>
<feature type="region of interest" description="Disordered" evidence="10">
    <location>
        <begin position="306"/>
        <end position="327"/>
    </location>
</feature>
<proteinExistence type="predicted"/>
<keyword evidence="2" id="KW-0813">Transport</keyword>
<dbReference type="CDD" id="cd18596">
    <property type="entry name" value="ABC_6TM_VMR1_D1_like"/>
    <property type="match status" value="1"/>
</dbReference>
<feature type="transmembrane region" description="Helical" evidence="11">
    <location>
        <begin position="165"/>
        <end position="183"/>
    </location>
</feature>
<evidence type="ECO:0000313" key="14">
    <source>
        <dbReference type="EMBL" id="POY72106.1"/>
    </source>
</evidence>
<gene>
    <name evidence="14" type="ORF">BMF94_4838</name>
</gene>
<evidence type="ECO:0000256" key="7">
    <source>
        <dbReference type="ARBA" id="ARBA00022989"/>
    </source>
</evidence>
<feature type="domain" description="ABC transporter" evidence="12">
    <location>
        <begin position="806"/>
        <end position="1052"/>
    </location>
</feature>
<dbReference type="PANTHER" id="PTHR24223:SF353">
    <property type="entry name" value="ABC TRANSPORTER ATP-BINDING PROTEIN_PERMEASE VMR1-RELATED"/>
    <property type="match status" value="1"/>
</dbReference>
<evidence type="ECO:0000256" key="1">
    <source>
        <dbReference type="ARBA" id="ARBA00004141"/>
    </source>
</evidence>
<evidence type="ECO:0000256" key="8">
    <source>
        <dbReference type="ARBA" id="ARBA00023136"/>
    </source>
</evidence>
<feature type="domain" description="ABC transmembrane type-1" evidence="13">
    <location>
        <begin position="438"/>
        <end position="771"/>
    </location>
</feature>
<feature type="transmembrane region" description="Helical" evidence="11">
    <location>
        <begin position="1297"/>
        <end position="1315"/>
    </location>
</feature>
<organism evidence="14 15">
    <name type="scientific">Rhodotorula taiwanensis</name>
    <dbReference type="NCBI Taxonomy" id="741276"/>
    <lineage>
        <taxon>Eukaryota</taxon>
        <taxon>Fungi</taxon>
        <taxon>Dikarya</taxon>
        <taxon>Basidiomycota</taxon>
        <taxon>Pucciniomycotina</taxon>
        <taxon>Microbotryomycetes</taxon>
        <taxon>Sporidiobolales</taxon>
        <taxon>Sporidiobolaceae</taxon>
        <taxon>Rhodotorula</taxon>
    </lineage>
</organism>
<feature type="transmembrane region" description="Helical" evidence="11">
    <location>
        <begin position="47"/>
        <end position="69"/>
    </location>
</feature>
<dbReference type="PROSITE" id="PS00211">
    <property type="entry name" value="ABC_TRANSPORTER_1"/>
    <property type="match status" value="2"/>
</dbReference>
<comment type="caution">
    <text evidence="14">The sequence shown here is derived from an EMBL/GenBank/DDBJ whole genome shotgun (WGS) entry which is preliminary data.</text>
</comment>
<dbReference type="EMBL" id="PJQD01000058">
    <property type="protein sequence ID" value="POY72106.1"/>
    <property type="molecule type" value="Genomic_DNA"/>
</dbReference>
<dbReference type="SUPFAM" id="SSF90123">
    <property type="entry name" value="ABC transporter transmembrane region"/>
    <property type="match status" value="2"/>
</dbReference>
<dbReference type="InterPro" id="IPR011527">
    <property type="entry name" value="ABC1_TM_dom"/>
</dbReference>
<dbReference type="OrthoDB" id="6500128at2759"/>
<feature type="region of interest" description="Disordered" evidence="10">
    <location>
        <begin position="520"/>
        <end position="545"/>
    </location>
</feature>
<sequence>MAQQLRFGTPAFVEAKADAWCRKEEGAAPWDGVDFDPCFRTRVFDGYIPLLFLVGSISCLLLRAFGAIVSRLRKRRIRDFKAVPKDAGPISRTSDGSRPIALAEARVLQHVAKVESPDWADPVTQKELLGSGHAAEMASYSATLASDLSLPYALGKAFLGCKKDLMAVALSCGTTGLGAWKLAIGYKRGEAGRAWVIFEVGGSAWGLVLALVKLAFGIQHRLYALRHPDAPHRGVAELYTALERHLIPWYIAYAALTAFVDLRSAVLERSEMPTREETEDVRVEAAIFGVSTALLLLEFFAPRPSRFSSRSKRSSAHQASAPRPTPPEMNASLFSLATFSHIDSFLMKSAFPKAYKAEPISAGNVPDLRPDDKTARVLLSYRQSVRKLDSRLARLPPFVRRLLLRDNKTIDDLGLTWKLVYHFWPMLVVQISWAVLPVLVNGIPPIMLNQILSAIAARQRGEHIPNHVLLLYAWITFLATVVVSIGRSMSLFLGRRICIRLRSIIVGEVFTKALRRKDQAGTSTVEESKDTPLKPTVEADSGETATPDGVSVPAIKLNGDAVEEADAAKELGAIEEELEKATSGKILNLISSDTYQLSEVCAYLHFITSEMPGTMIISIYLLYRLLGPSAFVAVAILLLLIPIQGKVSSLFNRYQHRLLAAADQRLALATEVIGQIRIVKFFAWEKSFLAKMDATRQKELAALWKRALTIVASTFMAFGAPIFVSVTVFTFHTKVLHRDLNAETAFTALVLLQILRAPLETIGDMLVHVLQAHVSLRRIDEYLHEQETQKYAVLADTSSSLLNTKVGFSKATFTWADEAHARDDATVFRLRDIDVEFPPGRLSIVLGPVGSGKSTLLLSLLGETNRLSGSAYLPSPVIRSTDHDPSLLTDTTAYAAQTPWLQSATIRENIVFGSLHNQRRYQAVLEACALVPDLAQFELGDETEVGEKGTVLSGGQKARISLARAIYSSAKVVLLDDVLSAVDSHTAQHLVEKCLRGKLMRHRTCILVTHAVDLCVPVAGFVVSLDQGNVVDACVPEGDDFRARLEAGRPDLHQVSESAFTIEELAGDEPDEIETADRRRRMEELKLVKDETRAEGSVKREVYATYIRAFGGWSILIAVLAVYGAAQLADIAVTLTLRYWAGSFDKRQASSAGLLITSASYAQTRIIPSRLHAFLSTSSVGILSGEPNLGKSPDYWLGMYCLAALVNIILVNARAAFFYWRGLKASSTLYSQLITRILGARTRFFDSTPSGRILNRLSRDVQVIDQDLPTSGMFWTYEILAALAIVVVISVNLPAFLLAAVLITLAYGFLGHLYVTSSRELKRLESVSKSPIFSVFAEALQGVATIRAYGDASRFMTNIFGLLDDNNRPFFTLWLANRWLSLRVDAFGGLVGLVATVFITYSPWIDAALAGFIMSFALSFQDRLLWVVRLIQANSVERIQECESTGEGQLCSPRSDAHMCLADLTVDQESQGGVSPPAIWPSRGGSISVNKLTASYAPELDPVLKGVSFEVRGGEKVGIVGRTGSGKSSLALSFFRFIEPSSGNITIDGLNINDLRLEDLRSRLTIVAQDAALFAGTLRFNLDPFDEHEDRDIWDALKRVQMAAPGASGITPRPTPRPTPGPSRAPSIKDGDSDTVAAADEDRFVVKTLDMQVTEGGKNFSAGQRQLLALARGILKLKSSSILILDESTASLDSATDERIQQTIRDEMADATILCIAHRLRTIIDYDKVLVLDHGVVLEYDSPTNLLSNEESSFAALCRKSGEWDVLKKMATDADAARRK</sequence>
<feature type="domain" description="ABC transporter" evidence="12">
    <location>
        <begin position="1487"/>
        <end position="1759"/>
    </location>
</feature>
<feature type="transmembrane region" description="Helical" evidence="11">
    <location>
        <begin position="419"/>
        <end position="440"/>
    </location>
</feature>
<feature type="transmembrane region" description="Helical" evidence="11">
    <location>
        <begin position="1195"/>
        <end position="1220"/>
    </location>
</feature>
<evidence type="ECO:0000256" key="5">
    <source>
        <dbReference type="ARBA" id="ARBA00022741"/>
    </source>
</evidence>
<keyword evidence="6" id="KW-0067">ATP-binding</keyword>
<accession>A0A2S5B5S2</accession>
<dbReference type="Proteomes" id="UP000237144">
    <property type="component" value="Unassembled WGS sequence"/>
</dbReference>
<evidence type="ECO:0000256" key="2">
    <source>
        <dbReference type="ARBA" id="ARBA00022448"/>
    </source>
</evidence>
<dbReference type="InterPro" id="IPR017871">
    <property type="entry name" value="ABC_transporter-like_CS"/>
</dbReference>
<dbReference type="InterPro" id="IPR003593">
    <property type="entry name" value="AAA+_ATPase"/>
</dbReference>
<feature type="region of interest" description="Disordered" evidence="10">
    <location>
        <begin position="1604"/>
        <end position="1634"/>
    </location>
</feature>
<keyword evidence="5" id="KW-0547">Nucleotide-binding</keyword>
<dbReference type="GO" id="GO:0000329">
    <property type="term" value="C:fungal-type vacuole membrane"/>
    <property type="evidence" value="ECO:0007669"/>
    <property type="project" value="TreeGrafter"/>
</dbReference>
<dbReference type="Pfam" id="PF00005">
    <property type="entry name" value="ABC_tran"/>
    <property type="match status" value="2"/>
</dbReference>
<dbReference type="STRING" id="741276.A0A2S5B5S2"/>
<dbReference type="PROSITE" id="PS50893">
    <property type="entry name" value="ABC_TRANSPORTER_2"/>
    <property type="match status" value="2"/>
</dbReference>
<feature type="transmembrane region" description="Helical" evidence="11">
    <location>
        <begin position="1380"/>
        <end position="1401"/>
    </location>
</feature>
<feature type="compositionally biased region" description="Pro residues" evidence="10">
    <location>
        <begin position="1613"/>
        <end position="1623"/>
    </location>
</feature>
<feature type="transmembrane region" description="Helical" evidence="11">
    <location>
        <begin position="471"/>
        <end position="493"/>
    </location>
</feature>
<feature type="transmembrane region" description="Helical" evidence="11">
    <location>
        <begin position="621"/>
        <end position="643"/>
    </location>
</feature>
<keyword evidence="15" id="KW-1185">Reference proteome</keyword>
<keyword evidence="8 11" id="KW-0472">Membrane</keyword>
<dbReference type="GO" id="GO:0016887">
    <property type="term" value="F:ATP hydrolysis activity"/>
    <property type="evidence" value="ECO:0007669"/>
    <property type="project" value="InterPro"/>
</dbReference>
<dbReference type="CDD" id="cd03244">
    <property type="entry name" value="ABCC_MRP_domain2"/>
    <property type="match status" value="1"/>
</dbReference>
<evidence type="ECO:0000256" key="11">
    <source>
        <dbReference type="SAM" id="Phobius"/>
    </source>
</evidence>
<keyword evidence="9" id="KW-0325">Glycoprotein</keyword>
<evidence type="ECO:0000256" key="3">
    <source>
        <dbReference type="ARBA" id="ARBA00022692"/>
    </source>
</evidence>
<name>A0A2S5B5S2_9BASI</name>
<reference evidence="14 15" key="1">
    <citation type="journal article" date="2018" name="Front. Microbiol.">
        <title>Prospects for Fungal Bioremediation of Acidic Radioactive Waste Sites: Characterization and Genome Sequence of Rhodotorula taiwanensis MD1149.</title>
        <authorList>
            <person name="Tkavc R."/>
            <person name="Matrosova V.Y."/>
            <person name="Grichenko O.E."/>
            <person name="Gostincar C."/>
            <person name="Volpe R.P."/>
            <person name="Klimenkova P."/>
            <person name="Gaidamakova E.K."/>
            <person name="Zhou C.E."/>
            <person name="Stewart B.J."/>
            <person name="Lyman M.G."/>
            <person name="Malfatti S.A."/>
            <person name="Rubinfeld B."/>
            <person name="Courtot M."/>
            <person name="Singh J."/>
            <person name="Dalgard C.L."/>
            <person name="Hamilton T."/>
            <person name="Frey K.G."/>
            <person name="Gunde-Cimerman N."/>
            <person name="Dugan L."/>
            <person name="Daly M.J."/>
        </authorList>
    </citation>
    <scope>NUCLEOTIDE SEQUENCE [LARGE SCALE GENOMIC DNA]</scope>
    <source>
        <strain evidence="14 15">MD1149</strain>
    </source>
</reference>